<dbReference type="Proteomes" id="UP001516662">
    <property type="component" value="Unassembled WGS sequence"/>
</dbReference>
<dbReference type="Pfam" id="PF13217">
    <property type="entry name" value="DUF4025"/>
    <property type="match status" value="1"/>
</dbReference>
<gene>
    <name evidence="2" type="ORF">IMZ08_18945</name>
</gene>
<evidence type="ECO:0000256" key="1">
    <source>
        <dbReference type="SAM" id="MobiDB-lite"/>
    </source>
</evidence>
<sequence length="68" mass="7428">MPQNENLKIAGKTYDPSDYQSNSLEAQGLAITHEQTSDTLTEGTIDAKIDDVNGKDIEIPRTGYDGDK</sequence>
<reference evidence="2 3" key="1">
    <citation type="submission" date="2020-10" db="EMBL/GenBank/DDBJ databases">
        <title>Bacillus sp. HD4P25, an endophyte from a halophyte.</title>
        <authorList>
            <person name="Sun J.-Q."/>
        </authorList>
    </citation>
    <scope>NUCLEOTIDE SEQUENCE [LARGE SCALE GENOMIC DNA]</scope>
    <source>
        <strain evidence="2 3">YIM 93174</strain>
    </source>
</reference>
<keyword evidence="3" id="KW-1185">Reference proteome</keyword>
<dbReference type="EMBL" id="JADCLJ010000024">
    <property type="protein sequence ID" value="MBE4910118.1"/>
    <property type="molecule type" value="Genomic_DNA"/>
</dbReference>
<organism evidence="2 3">
    <name type="scientific">Litchfieldia luteola</name>
    <dbReference type="NCBI Taxonomy" id="682179"/>
    <lineage>
        <taxon>Bacteria</taxon>
        <taxon>Bacillati</taxon>
        <taxon>Bacillota</taxon>
        <taxon>Bacilli</taxon>
        <taxon>Bacillales</taxon>
        <taxon>Bacillaceae</taxon>
        <taxon>Litchfieldia</taxon>
    </lineage>
</organism>
<proteinExistence type="predicted"/>
<protein>
    <submittedName>
        <fullName evidence="2">YozQ family protein</fullName>
    </submittedName>
</protein>
<accession>A0ABR9QNP7</accession>
<name>A0ABR9QNP7_9BACI</name>
<evidence type="ECO:0000313" key="3">
    <source>
        <dbReference type="Proteomes" id="UP001516662"/>
    </source>
</evidence>
<evidence type="ECO:0000313" key="2">
    <source>
        <dbReference type="EMBL" id="MBE4910118.1"/>
    </source>
</evidence>
<feature type="region of interest" description="Disordered" evidence="1">
    <location>
        <begin position="1"/>
        <end position="20"/>
    </location>
</feature>
<comment type="caution">
    <text evidence="2">The sequence shown here is derived from an EMBL/GenBank/DDBJ whole genome shotgun (WGS) entry which is preliminary data.</text>
</comment>
<dbReference type="InterPro" id="IPR025100">
    <property type="entry name" value="DUF4025"/>
</dbReference>